<evidence type="ECO:0000313" key="3">
    <source>
        <dbReference type="Proteomes" id="UP000002149"/>
    </source>
</evidence>
<dbReference type="KEGG" id="cne:CNH00085"/>
<feature type="compositionally biased region" description="Low complexity" evidence="1">
    <location>
        <begin position="86"/>
        <end position="105"/>
    </location>
</feature>
<dbReference type="GeneID" id="36392974"/>
<organism evidence="2 3">
    <name type="scientific">Cryptococcus deneoformans (strain JEC21 / ATCC MYA-565)</name>
    <name type="common">Cryptococcus neoformans var. neoformans serotype D</name>
    <dbReference type="NCBI Taxonomy" id="214684"/>
    <lineage>
        <taxon>Eukaryota</taxon>
        <taxon>Fungi</taxon>
        <taxon>Dikarya</taxon>
        <taxon>Basidiomycota</taxon>
        <taxon>Agaricomycotina</taxon>
        <taxon>Tremellomycetes</taxon>
        <taxon>Tremellales</taxon>
        <taxon>Cryptococcaceae</taxon>
        <taxon>Cryptococcus</taxon>
        <taxon>Cryptococcus neoformans species complex</taxon>
    </lineage>
</organism>
<sequence>MPLSPNPSQGLGITLPNCAHPPSPLRISTTSSPPLEPGGQTRAHADGQGSPIKVAATATAASSGGIAGTRLRVKTNDSFALRPTHSHSPTASISSIPSSPLTYSTGTVKSLRTSKPLGPRSSPREGGTHGLRVEVEEMYRDEAHGEENGGDKDDDRQRLVPSPTADTDADAHAAPSRAPSSASVISTSFSASTHHTSSSKVGRVKSSEVLRRRGAAKEGGKYMQLEGGDGEREDEEIVRSPLSGKDGYREQRLPSYHHQHPSVHAPAPVFAPPAAYAFPYPPRRTGQPETFQATDLPRSASQPMHLYSVPAFFDPTYTTARPAGDDSQDDELRSRPWSESTLDGVRVGTAKRRGRSLSDGAELLARQGTLLDPSCGTPRSSAELGILLGGARSRRLSRDRLAAAGAGGGVRLEASKKGRARVEVDVVVERECVVEGGDVRGRVEVRVRGGRRAPRGRRQGARGGV</sequence>
<name>A0A0S2M5Z6_CRYD1</name>
<dbReference type="PaxDb" id="214684-A0A0S2M5Z6"/>
<dbReference type="VEuPathDB" id="FungiDB:CNH00085"/>
<feature type="compositionally biased region" description="Basic and acidic residues" evidence="1">
    <location>
        <begin position="122"/>
        <end position="158"/>
    </location>
</feature>
<feature type="region of interest" description="Disordered" evidence="1">
    <location>
        <begin position="317"/>
        <end position="344"/>
    </location>
</feature>
<feature type="compositionally biased region" description="Polar residues" evidence="1">
    <location>
        <begin position="1"/>
        <end position="11"/>
    </location>
</feature>
<protein>
    <submittedName>
        <fullName evidence="2">Uncharacterized protein</fullName>
    </submittedName>
</protein>
<dbReference type="OrthoDB" id="2576620at2759"/>
<evidence type="ECO:0000256" key="1">
    <source>
        <dbReference type="SAM" id="MobiDB-lite"/>
    </source>
</evidence>
<feature type="region of interest" description="Disordered" evidence="1">
    <location>
        <begin position="1"/>
        <end position="249"/>
    </location>
</feature>
<proteinExistence type="predicted"/>
<reference evidence="2 3" key="1">
    <citation type="journal article" date="2005" name="Science">
        <title>The genome of the basidiomycetous yeast and human pathogen Cryptococcus neoformans.</title>
        <authorList>
            <person name="Loftus B.J."/>
            <person name="Fung E."/>
            <person name="Roncaglia P."/>
            <person name="Rowley D."/>
            <person name="Amedeo P."/>
            <person name="Bruno D."/>
            <person name="Vamathevan J."/>
            <person name="Miranda M."/>
            <person name="Anderson I.J."/>
            <person name="Fraser J.A."/>
            <person name="Allen J.E."/>
            <person name="Bosdet I.E."/>
            <person name="Brent M.R."/>
            <person name="Chiu R."/>
            <person name="Doering T.L."/>
            <person name="Donlin M.J."/>
            <person name="D'Souza C.A."/>
            <person name="Fox D.S."/>
            <person name="Grinberg V."/>
            <person name="Fu J."/>
            <person name="Fukushima M."/>
            <person name="Haas B.J."/>
            <person name="Huang J.C."/>
            <person name="Janbon G."/>
            <person name="Jones S.J."/>
            <person name="Koo H.L."/>
            <person name="Krzywinski M.I."/>
            <person name="Kwon-Chung J.K."/>
            <person name="Lengeler K.B."/>
            <person name="Maiti R."/>
            <person name="Marra M.A."/>
            <person name="Marra R.E."/>
            <person name="Mathewson C.A."/>
            <person name="Mitchell T.G."/>
            <person name="Pertea M."/>
            <person name="Riggs F.R."/>
            <person name="Salzberg S.L."/>
            <person name="Schein J.E."/>
            <person name="Shvartsbeyn A."/>
            <person name="Shin H."/>
            <person name="Shumway M."/>
            <person name="Specht C.A."/>
            <person name="Suh B.B."/>
            <person name="Tenney A."/>
            <person name="Utterback T.R."/>
            <person name="Wickes B.L."/>
            <person name="Wortman J.R."/>
            <person name="Wye N.H."/>
            <person name="Kronstad J.W."/>
            <person name="Lodge J.K."/>
            <person name="Heitman J."/>
            <person name="Davis R.W."/>
            <person name="Fraser C.M."/>
            <person name="Hyman R.W."/>
        </authorList>
    </citation>
    <scope>NUCLEOTIDE SEQUENCE [LARGE SCALE GENOMIC DNA]</scope>
    <source>
        <strain evidence="3">JEC21 / ATCC MYA-565</strain>
    </source>
</reference>
<feature type="compositionally biased region" description="Low complexity" evidence="1">
    <location>
        <begin position="161"/>
        <end position="199"/>
    </location>
</feature>
<dbReference type="STRING" id="214684.A0A0S2M5Z6"/>
<keyword evidence="3" id="KW-1185">Reference proteome</keyword>
<dbReference type="InParanoid" id="A0A0S2M5Z6"/>
<gene>
    <name evidence="2" type="ordered locus">CNH00085</name>
</gene>
<feature type="compositionally biased region" description="Basic and acidic residues" evidence="1">
    <location>
        <begin position="205"/>
        <end position="220"/>
    </location>
</feature>
<dbReference type="RefSeq" id="XP_024514632.1">
    <property type="nucleotide sequence ID" value="XM_024658719.1"/>
</dbReference>
<dbReference type="EMBL" id="AE017348">
    <property type="protein sequence ID" value="ALO69555.1"/>
    <property type="molecule type" value="Genomic_DNA"/>
</dbReference>
<evidence type="ECO:0000313" key="2">
    <source>
        <dbReference type="EMBL" id="ALO69555.1"/>
    </source>
</evidence>
<accession>A0A0S2M5Z6</accession>
<feature type="compositionally biased region" description="Low complexity" evidence="1">
    <location>
        <begin position="55"/>
        <end position="64"/>
    </location>
</feature>
<dbReference type="Proteomes" id="UP000002149">
    <property type="component" value="Chromosome 8"/>
</dbReference>
<dbReference type="AlphaFoldDB" id="A0A0S2M5Z6"/>